<organism evidence="2 3">
    <name type="scientific">Zygosaccharomyces rouxii</name>
    <dbReference type="NCBI Taxonomy" id="4956"/>
    <lineage>
        <taxon>Eukaryota</taxon>
        <taxon>Fungi</taxon>
        <taxon>Dikarya</taxon>
        <taxon>Ascomycota</taxon>
        <taxon>Saccharomycotina</taxon>
        <taxon>Saccharomycetes</taxon>
        <taxon>Saccharomycetales</taxon>
        <taxon>Saccharomycetaceae</taxon>
        <taxon>Zygosaccharomyces</taxon>
    </lineage>
</organism>
<dbReference type="SUPFAM" id="SSF48452">
    <property type="entry name" value="TPR-like"/>
    <property type="match status" value="1"/>
</dbReference>
<dbReference type="InterPro" id="IPR011990">
    <property type="entry name" value="TPR-like_helical_dom_sf"/>
</dbReference>
<evidence type="ECO:0000313" key="2">
    <source>
        <dbReference type="EMBL" id="GAV56368.1"/>
    </source>
</evidence>
<dbReference type="GO" id="GO:0005741">
    <property type="term" value="C:mitochondrial outer membrane"/>
    <property type="evidence" value="ECO:0007669"/>
    <property type="project" value="TreeGrafter"/>
</dbReference>
<protein>
    <recommendedName>
        <fullName evidence="4">Mitochondrial outer membrane protein IML2</fullName>
    </recommendedName>
</protein>
<dbReference type="AlphaFoldDB" id="A0A1Q3AKX5"/>
<dbReference type="PANTHER" id="PTHR31859:SF1">
    <property type="entry name" value="TETRATRICOPEPTIDE REPEAT PROTEIN 39C"/>
    <property type="match status" value="1"/>
</dbReference>
<comment type="caution">
    <text evidence="2">The sequence shown here is derived from an EMBL/GenBank/DDBJ whole genome shotgun (WGS) entry which is preliminary data.</text>
</comment>
<gene>
    <name evidence="2" type="ORF">ZYGR_0BB01450</name>
</gene>
<dbReference type="Proteomes" id="UP000187013">
    <property type="component" value="Unassembled WGS sequence"/>
</dbReference>
<dbReference type="OrthoDB" id="2154985at2759"/>
<sequence>MFKVLGAFTGRGHSATELQQDEKTKFIIKQAYDFEVALKAMDLVLDDRVEEGLQLLKNDEPASGSDQTVTVLARGVIEFLEATLGFEGEAMKRAANTLAKAEQLSLKSKQHAQKMEINSSSFYPPGTVYAVTYTESCLLHALVMLFSESMVEAAKALLKLRKAYSMLQEILDAIKKVEKAKKQNGGLAQNSSQTSFASANSDITTMDIPYKLSPKEQEDHELLEYASQVQKMRERRICGAHIGNSPAVNRLRSRLGLKAIKELPKEKTQEYMVPFQDLEVGQATIDEFILSGVNLCFGILQVVLSLIPPAIGAVLSIVGFHGSREEGLRLVWKATKYRNVHGCIGLQALMFYYDGPFQFTDVDFDIPLATSVKPDEKGEMDGPTLLHPGKILENALLQSRAFFPNSALWLLNEARMLATHGRLSDAVDLMDSIDVDKIQMRQVKSLLIFDRAIILSQMHSYERAAEDLLSLLEISDWSHAFYTYYAGACYLENWRMCQMGLRNGERAEYCKRRARELIFGASKLLGKKTFKSKNLPLDRFMLRKVEQFSQVQSKLKLSDPLDAIATSPVHEIAYFYNGYNRMTQRELKLSQKLIMDYHNPAIDQKNVDQEMIKNFLFSLTRRRFGEVQQGAELLDKEVLPHFFSLQNGKVKYVKKQEDPWLYPASLYERALFSWKLKNMKGLPECKEWLIRAQNYSVDYELSTRIGMKIKAALDRVEHSL</sequence>
<dbReference type="GO" id="GO:0005829">
    <property type="term" value="C:cytosol"/>
    <property type="evidence" value="ECO:0007669"/>
    <property type="project" value="TreeGrafter"/>
</dbReference>
<dbReference type="Pfam" id="PF10300">
    <property type="entry name" value="Iml2-TPR_39"/>
    <property type="match status" value="1"/>
</dbReference>
<accession>A0A1Q3AKX5</accession>
<dbReference type="EMBL" id="BDGX01000054">
    <property type="protein sequence ID" value="GAV56368.1"/>
    <property type="molecule type" value="Genomic_DNA"/>
</dbReference>
<proteinExistence type="inferred from homology"/>
<name>A0A1Q3AKX5_ZYGRO</name>
<dbReference type="GO" id="GO:0005634">
    <property type="term" value="C:nucleus"/>
    <property type="evidence" value="ECO:0007669"/>
    <property type="project" value="TreeGrafter"/>
</dbReference>
<dbReference type="InterPro" id="IPR019412">
    <property type="entry name" value="IML2/TPR_39"/>
</dbReference>
<evidence type="ECO:0008006" key="4">
    <source>
        <dbReference type="Google" id="ProtNLM"/>
    </source>
</evidence>
<evidence type="ECO:0000256" key="1">
    <source>
        <dbReference type="ARBA" id="ARBA00010925"/>
    </source>
</evidence>
<evidence type="ECO:0000313" key="3">
    <source>
        <dbReference type="Proteomes" id="UP000187013"/>
    </source>
</evidence>
<comment type="similarity">
    <text evidence="1">Belongs to the IML2 family.</text>
</comment>
<reference evidence="2 3" key="1">
    <citation type="submission" date="2016-08" db="EMBL/GenBank/DDBJ databases">
        <title>Draft genome sequence of allopolyploid Zygosaccharomyces rouxii.</title>
        <authorList>
            <person name="Watanabe J."/>
            <person name="Uehara K."/>
            <person name="Mogi Y."/>
            <person name="Tsukioka Y."/>
        </authorList>
    </citation>
    <scope>NUCLEOTIDE SEQUENCE [LARGE SCALE GENOMIC DNA]</scope>
    <source>
        <strain evidence="2 3">NBRC 110957</strain>
    </source>
</reference>
<dbReference type="PANTHER" id="PTHR31859">
    <property type="entry name" value="TETRATRICOPEPTIDE REPEAT PROTEIN 39 FAMILY MEMBER"/>
    <property type="match status" value="1"/>
</dbReference>